<dbReference type="InterPro" id="IPR001128">
    <property type="entry name" value="Cyt_P450"/>
</dbReference>
<comment type="caution">
    <text evidence="8">The sequence shown here is derived from an EMBL/GenBank/DDBJ whole genome shotgun (WGS) entry which is preliminary data.</text>
</comment>
<dbReference type="OrthoDB" id="4834362at2759"/>
<dbReference type="Proteomes" id="UP000758603">
    <property type="component" value="Unassembled WGS sequence"/>
</dbReference>
<dbReference type="GO" id="GO:0016705">
    <property type="term" value="F:oxidoreductase activity, acting on paired donors, with incorporation or reduction of molecular oxygen"/>
    <property type="evidence" value="ECO:0007669"/>
    <property type="project" value="InterPro"/>
</dbReference>
<evidence type="ECO:0000256" key="3">
    <source>
        <dbReference type="ARBA" id="ARBA00022617"/>
    </source>
</evidence>
<dbReference type="GO" id="GO:0005506">
    <property type="term" value="F:iron ion binding"/>
    <property type="evidence" value="ECO:0007669"/>
    <property type="project" value="InterPro"/>
</dbReference>
<keyword evidence="5" id="KW-0560">Oxidoreductase</keyword>
<evidence type="ECO:0000313" key="8">
    <source>
        <dbReference type="EMBL" id="KAH6658874.1"/>
    </source>
</evidence>
<evidence type="ECO:0000256" key="1">
    <source>
        <dbReference type="ARBA" id="ARBA00001971"/>
    </source>
</evidence>
<organism evidence="8 9">
    <name type="scientific">Truncatella angustata</name>
    <dbReference type="NCBI Taxonomy" id="152316"/>
    <lineage>
        <taxon>Eukaryota</taxon>
        <taxon>Fungi</taxon>
        <taxon>Dikarya</taxon>
        <taxon>Ascomycota</taxon>
        <taxon>Pezizomycotina</taxon>
        <taxon>Sordariomycetes</taxon>
        <taxon>Xylariomycetidae</taxon>
        <taxon>Amphisphaeriales</taxon>
        <taxon>Sporocadaceae</taxon>
        <taxon>Truncatella</taxon>
    </lineage>
</organism>
<sequence length="67" mass="7745">MASTKESQRMKPLQLISMQRVALRDVTISDGTFIPKVTASYVSSHRLWDPKVYANPEQWDAHRFPNL</sequence>
<proteinExistence type="inferred from homology"/>
<accession>A0A9P8UVN6</accession>
<keyword evidence="7" id="KW-0503">Monooxygenase</keyword>
<comment type="cofactor">
    <cofactor evidence="1">
        <name>heme</name>
        <dbReference type="ChEBI" id="CHEBI:30413"/>
    </cofactor>
</comment>
<dbReference type="EMBL" id="JAGPXC010000001">
    <property type="protein sequence ID" value="KAH6658874.1"/>
    <property type="molecule type" value="Genomic_DNA"/>
</dbReference>
<keyword evidence="9" id="KW-1185">Reference proteome</keyword>
<evidence type="ECO:0000313" key="9">
    <source>
        <dbReference type="Proteomes" id="UP000758603"/>
    </source>
</evidence>
<reference evidence="8" key="1">
    <citation type="journal article" date="2021" name="Nat. Commun.">
        <title>Genetic determinants of endophytism in the Arabidopsis root mycobiome.</title>
        <authorList>
            <person name="Mesny F."/>
            <person name="Miyauchi S."/>
            <person name="Thiergart T."/>
            <person name="Pickel B."/>
            <person name="Atanasova L."/>
            <person name="Karlsson M."/>
            <person name="Huettel B."/>
            <person name="Barry K.W."/>
            <person name="Haridas S."/>
            <person name="Chen C."/>
            <person name="Bauer D."/>
            <person name="Andreopoulos W."/>
            <person name="Pangilinan J."/>
            <person name="LaButti K."/>
            <person name="Riley R."/>
            <person name="Lipzen A."/>
            <person name="Clum A."/>
            <person name="Drula E."/>
            <person name="Henrissat B."/>
            <person name="Kohler A."/>
            <person name="Grigoriev I.V."/>
            <person name="Martin F.M."/>
            <person name="Hacquard S."/>
        </authorList>
    </citation>
    <scope>NUCLEOTIDE SEQUENCE</scope>
    <source>
        <strain evidence="8">MPI-SDFR-AT-0073</strain>
    </source>
</reference>
<dbReference type="Pfam" id="PF00067">
    <property type="entry name" value="p450"/>
    <property type="match status" value="1"/>
</dbReference>
<dbReference type="GO" id="GO:0020037">
    <property type="term" value="F:heme binding"/>
    <property type="evidence" value="ECO:0007669"/>
    <property type="project" value="InterPro"/>
</dbReference>
<evidence type="ECO:0000256" key="5">
    <source>
        <dbReference type="ARBA" id="ARBA00023002"/>
    </source>
</evidence>
<gene>
    <name evidence="8" type="ORF">BKA67DRAFT_652154</name>
</gene>
<dbReference type="AlphaFoldDB" id="A0A9P8UVN6"/>
<dbReference type="InterPro" id="IPR036396">
    <property type="entry name" value="Cyt_P450_sf"/>
</dbReference>
<keyword evidence="3" id="KW-0349">Heme</keyword>
<name>A0A9P8UVN6_9PEZI</name>
<dbReference type="SUPFAM" id="SSF48264">
    <property type="entry name" value="Cytochrome P450"/>
    <property type="match status" value="1"/>
</dbReference>
<protein>
    <submittedName>
        <fullName evidence="8">Uncharacterized protein</fullName>
    </submittedName>
</protein>
<dbReference type="PANTHER" id="PTHR46206">
    <property type="entry name" value="CYTOCHROME P450"/>
    <property type="match status" value="1"/>
</dbReference>
<evidence type="ECO:0000256" key="6">
    <source>
        <dbReference type="ARBA" id="ARBA00023004"/>
    </source>
</evidence>
<dbReference type="Gene3D" id="1.10.630.10">
    <property type="entry name" value="Cytochrome P450"/>
    <property type="match status" value="1"/>
</dbReference>
<dbReference type="PANTHER" id="PTHR46206:SF2">
    <property type="entry name" value="CYTOCHROME P450 MONOOXYGENASE AUSG-RELATED"/>
    <property type="match status" value="1"/>
</dbReference>
<dbReference type="RefSeq" id="XP_045963005.1">
    <property type="nucleotide sequence ID" value="XM_046106102.1"/>
</dbReference>
<evidence type="ECO:0000256" key="4">
    <source>
        <dbReference type="ARBA" id="ARBA00022723"/>
    </source>
</evidence>
<dbReference type="GO" id="GO:0004497">
    <property type="term" value="F:monooxygenase activity"/>
    <property type="evidence" value="ECO:0007669"/>
    <property type="project" value="UniProtKB-KW"/>
</dbReference>
<keyword evidence="4" id="KW-0479">Metal-binding</keyword>
<comment type="similarity">
    <text evidence="2">Belongs to the cytochrome P450 family.</text>
</comment>
<evidence type="ECO:0000256" key="2">
    <source>
        <dbReference type="ARBA" id="ARBA00010617"/>
    </source>
</evidence>
<keyword evidence="6" id="KW-0408">Iron</keyword>
<evidence type="ECO:0000256" key="7">
    <source>
        <dbReference type="ARBA" id="ARBA00023033"/>
    </source>
</evidence>
<dbReference type="GeneID" id="70134993"/>